<protein>
    <submittedName>
        <fullName evidence="2">Uncharacterized protein</fullName>
    </submittedName>
</protein>
<keyword evidence="3" id="KW-1185">Reference proteome</keyword>
<dbReference type="EMBL" id="KQ982662">
    <property type="protein sequence ID" value="KYQ52626.1"/>
    <property type="molecule type" value="Genomic_DNA"/>
</dbReference>
<accession>A0A151WXS5</accession>
<reference evidence="2 3" key="1">
    <citation type="submission" date="2015-09" db="EMBL/GenBank/DDBJ databases">
        <title>Trachymyrmex zeteki WGS genome.</title>
        <authorList>
            <person name="Nygaard S."/>
            <person name="Hu H."/>
            <person name="Boomsma J."/>
            <person name="Zhang G."/>
        </authorList>
    </citation>
    <scope>NUCLEOTIDE SEQUENCE [LARGE SCALE GENOMIC DNA]</scope>
    <source>
        <strain evidence="2">Tzet28-1</strain>
        <tissue evidence="2">Whole body</tissue>
    </source>
</reference>
<feature type="region of interest" description="Disordered" evidence="1">
    <location>
        <begin position="84"/>
        <end position="122"/>
    </location>
</feature>
<evidence type="ECO:0000313" key="2">
    <source>
        <dbReference type="EMBL" id="KYQ52626.1"/>
    </source>
</evidence>
<dbReference type="AlphaFoldDB" id="A0A151WXS5"/>
<evidence type="ECO:0000313" key="3">
    <source>
        <dbReference type="Proteomes" id="UP000075809"/>
    </source>
</evidence>
<gene>
    <name evidence="2" type="ORF">ALC60_08234</name>
</gene>
<proteinExistence type="predicted"/>
<sequence>MRACRSARVGGQFVIAGICRRLDGSHEFMRTASKPDGNLRFRALRVNLQLEVLLASERCLPRSPSFVLRASSATRRLFLSRKAEWRQRREKERNERRQRREREKRASASIDRIGDSERRGTF</sequence>
<dbReference type="Proteomes" id="UP000075809">
    <property type="component" value="Unassembled WGS sequence"/>
</dbReference>
<name>A0A151WXS5_9HYME</name>
<evidence type="ECO:0000256" key="1">
    <source>
        <dbReference type="SAM" id="MobiDB-lite"/>
    </source>
</evidence>
<organism evidence="2 3">
    <name type="scientific">Mycetomoellerius zeteki</name>
    <dbReference type="NCBI Taxonomy" id="64791"/>
    <lineage>
        <taxon>Eukaryota</taxon>
        <taxon>Metazoa</taxon>
        <taxon>Ecdysozoa</taxon>
        <taxon>Arthropoda</taxon>
        <taxon>Hexapoda</taxon>
        <taxon>Insecta</taxon>
        <taxon>Pterygota</taxon>
        <taxon>Neoptera</taxon>
        <taxon>Endopterygota</taxon>
        <taxon>Hymenoptera</taxon>
        <taxon>Apocrita</taxon>
        <taxon>Aculeata</taxon>
        <taxon>Formicoidea</taxon>
        <taxon>Formicidae</taxon>
        <taxon>Myrmicinae</taxon>
        <taxon>Mycetomoellerius</taxon>
    </lineage>
</organism>